<dbReference type="InterPro" id="IPR043425">
    <property type="entry name" value="NusG-like"/>
</dbReference>
<sequence length="167" mass="18897">MDKNILLPEIAWYLVQCKARQDERAQEHLQRQGFDCFCPVLSVESLKGGRLRRLIQPLFPGYLFVHLRAQDNWAALRSTRGVARVVSFSGAPSRVPDAVVEHLMSRCERPDHRAAFNPGDKVQVQVGPFAEMDALFLAMDGEQRVILLLNILNRQQQVSIPVSHLVA</sequence>
<accession>A0AAD1C338</accession>
<dbReference type="InterPro" id="IPR008991">
    <property type="entry name" value="Translation_prot_SH3-like_sf"/>
</dbReference>
<dbReference type="GO" id="GO:0006354">
    <property type="term" value="P:DNA-templated transcription elongation"/>
    <property type="evidence" value="ECO:0007669"/>
    <property type="project" value="InterPro"/>
</dbReference>
<dbReference type="SUPFAM" id="SSF50104">
    <property type="entry name" value="Translation proteins SH3-like domain"/>
    <property type="match status" value="1"/>
</dbReference>
<proteinExistence type="predicted"/>
<keyword evidence="1" id="KW-0889">Transcription antitermination</keyword>
<dbReference type="Pfam" id="PF02357">
    <property type="entry name" value="NusG"/>
    <property type="match status" value="1"/>
</dbReference>
<dbReference type="InterPro" id="IPR010215">
    <property type="entry name" value="Transcription_antiterm_RfaH"/>
</dbReference>
<evidence type="ECO:0000259" key="4">
    <source>
        <dbReference type="SMART" id="SM00738"/>
    </source>
</evidence>
<evidence type="ECO:0000256" key="3">
    <source>
        <dbReference type="ARBA" id="ARBA00023163"/>
    </source>
</evidence>
<keyword evidence="3" id="KW-0804">Transcription</keyword>
<dbReference type="Proteomes" id="UP000218554">
    <property type="component" value="Chromosome"/>
</dbReference>
<dbReference type="SUPFAM" id="SSF82679">
    <property type="entry name" value="N-utilization substance G protein NusG, N-terminal domain"/>
    <property type="match status" value="1"/>
</dbReference>
<dbReference type="NCBIfam" id="NF006534">
    <property type="entry name" value="PRK09014.1"/>
    <property type="match status" value="1"/>
</dbReference>
<dbReference type="PANTHER" id="PTHR30265:SF7">
    <property type="entry name" value="TRANSCRIPTION ANTITERMINATION PROTEIN RFAH"/>
    <property type="match status" value="1"/>
</dbReference>
<feature type="domain" description="NusG-like N-terminal" evidence="4">
    <location>
        <begin position="9"/>
        <end position="107"/>
    </location>
</feature>
<dbReference type="SMART" id="SM00738">
    <property type="entry name" value="NGN"/>
    <property type="match status" value="1"/>
</dbReference>
<organism evidence="5 6">
    <name type="scientific">Metapseudomonas furukawaii</name>
    <name type="common">Pseudomonas furukawaii</name>
    <dbReference type="NCBI Taxonomy" id="1149133"/>
    <lineage>
        <taxon>Bacteria</taxon>
        <taxon>Pseudomonadati</taxon>
        <taxon>Pseudomonadota</taxon>
        <taxon>Gammaproteobacteria</taxon>
        <taxon>Pseudomonadales</taxon>
        <taxon>Pseudomonadaceae</taxon>
        <taxon>Metapseudomonas</taxon>
    </lineage>
</organism>
<dbReference type="GO" id="GO:0031564">
    <property type="term" value="P:transcription antitermination"/>
    <property type="evidence" value="ECO:0007669"/>
    <property type="project" value="UniProtKB-KW"/>
</dbReference>
<dbReference type="Gene3D" id="3.30.70.940">
    <property type="entry name" value="NusG, N-terminal domain"/>
    <property type="match status" value="1"/>
</dbReference>
<dbReference type="PANTHER" id="PTHR30265">
    <property type="entry name" value="RHO-INTERACTING TRANSCRIPTION TERMINATION FACTOR NUSG"/>
    <property type="match status" value="1"/>
</dbReference>
<dbReference type="InterPro" id="IPR006645">
    <property type="entry name" value="NGN-like_dom"/>
</dbReference>
<reference evidence="6" key="1">
    <citation type="submission" date="2015-05" db="EMBL/GenBank/DDBJ databases">
        <title>Draft genome sequencing of a biphenyl-degrading bacterium, Pseudomonas balearica KF707 (=NBRC110670).</title>
        <authorList>
            <person name="Kimura N."/>
            <person name="Hirose J."/>
            <person name="Watanabe T."/>
            <person name="Suenaga H."/>
            <person name="Fujihara H."/>
            <person name="Noguchi M."/>
            <person name="Hashimoto M."/>
            <person name="Shimodaira J."/>
            <person name="Tsuchikane K."/>
            <person name="Hosoyama A."/>
            <person name="Yamazoe A."/>
            <person name="Fujita N."/>
            <person name="Furukawa K."/>
        </authorList>
    </citation>
    <scope>NUCLEOTIDE SEQUENCE [LARGE SCALE GENOMIC DNA]</scope>
    <source>
        <strain evidence="6">DSM 10086 / NBRC 110670 / KF707</strain>
    </source>
</reference>
<reference evidence="5 6" key="2">
    <citation type="journal article" date="2017" name="Int. J. Syst. Evol. Microbiol.">
        <title>Pseudomonas furukawaii sp. nov., a polychlorinated biphenyl-degrading bacterium isolated from biphenyl-contaminated soil in Japan.</title>
        <authorList>
            <person name="Kimura N."/>
            <person name="Watanabe T."/>
            <person name="Suenaga H."/>
            <person name="Fujihara H."/>
            <person name="Futagami T."/>
            <person name="Goto M."/>
            <person name="Hanada S."/>
            <person name="Hirose J."/>
        </authorList>
    </citation>
    <scope>NUCLEOTIDE SEQUENCE [LARGE SCALE GENOMIC DNA]</scope>
    <source>
        <strain evidence="6">DSM 10086 / NBRC 110670 / KF707</strain>
    </source>
</reference>
<dbReference type="AlphaFoldDB" id="A0AAD1C338"/>
<dbReference type="KEGG" id="pfuw:KF707C_42440"/>
<dbReference type="CDD" id="cd09892">
    <property type="entry name" value="NGN_SP_RfaH"/>
    <property type="match status" value="1"/>
</dbReference>
<dbReference type="GO" id="GO:0005829">
    <property type="term" value="C:cytosol"/>
    <property type="evidence" value="ECO:0007669"/>
    <property type="project" value="TreeGrafter"/>
</dbReference>
<evidence type="ECO:0000256" key="2">
    <source>
        <dbReference type="ARBA" id="ARBA00023015"/>
    </source>
</evidence>
<dbReference type="InterPro" id="IPR036735">
    <property type="entry name" value="NGN_dom_sf"/>
</dbReference>
<dbReference type="NCBIfam" id="TIGR01955">
    <property type="entry name" value="RfaH"/>
    <property type="match status" value="1"/>
</dbReference>
<protein>
    <submittedName>
        <fullName evidence="5">Transcriptional activator RfaH</fullName>
    </submittedName>
</protein>
<evidence type="ECO:0000256" key="1">
    <source>
        <dbReference type="ARBA" id="ARBA00022814"/>
    </source>
</evidence>
<gene>
    <name evidence="5" type="ORF">KF707C_42440</name>
</gene>
<evidence type="ECO:0000313" key="5">
    <source>
        <dbReference type="EMBL" id="BAU75932.1"/>
    </source>
</evidence>
<dbReference type="EMBL" id="AP014862">
    <property type="protein sequence ID" value="BAU75932.1"/>
    <property type="molecule type" value="Genomic_DNA"/>
</dbReference>
<keyword evidence="6" id="KW-1185">Reference proteome</keyword>
<name>A0AAD1C338_METFU</name>
<keyword evidence="2" id="KW-0805">Transcription regulation</keyword>
<dbReference type="RefSeq" id="WP_003450444.1">
    <property type="nucleotide sequence ID" value="NZ_AJMR01000110.1"/>
</dbReference>
<evidence type="ECO:0000313" key="6">
    <source>
        <dbReference type="Proteomes" id="UP000218554"/>
    </source>
</evidence>